<dbReference type="InterPro" id="IPR047136">
    <property type="entry name" value="PurB_bact"/>
</dbReference>
<protein>
    <recommendedName>
        <fullName evidence="1">Fumarate lyase N-terminal domain-containing protein</fullName>
    </recommendedName>
</protein>
<evidence type="ECO:0000313" key="3">
    <source>
        <dbReference type="Proteomes" id="UP001318860"/>
    </source>
</evidence>
<dbReference type="Gene3D" id="1.20.200.10">
    <property type="entry name" value="Fumarase/aspartase (Central domain)"/>
    <property type="match status" value="1"/>
</dbReference>
<feature type="domain" description="Fumarate lyase N-terminal" evidence="1">
    <location>
        <begin position="101"/>
        <end position="166"/>
    </location>
</feature>
<evidence type="ECO:0000313" key="2">
    <source>
        <dbReference type="EMBL" id="KAK6151950.1"/>
    </source>
</evidence>
<dbReference type="Pfam" id="PF00206">
    <property type="entry name" value="Lyase_1"/>
    <property type="match status" value="1"/>
</dbReference>
<dbReference type="SUPFAM" id="SSF48557">
    <property type="entry name" value="L-aspartase-like"/>
    <property type="match status" value="1"/>
</dbReference>
<organism evidence="2 3">
    <name type="scientific">Rehmannia glutinosa</name>
    <name type="common">Chinese foxglove</name>
    <dbReference type="NCBI Taxonomy" id="99300"/>
    <lineage>
        <taxon>Eukaryota</taxon>
        <taxon>Viridiplantae</taxon>
        <taxon>Streptophyta</taxon>
        <taxon>Embryophyta</taxon>
        <taxon>Tracheophyta</taxon>
        <taxon>Spermatophyta</taxon>
        <taxon>Magnoliopsida</taxon>
        <taxon>eudicotyledons</taxon>
        <taxon>Gunneridae</taxon>
        <taxon>Pentapetalae</taxon>
        <taxon>asterids</taxon>
        <taxon>lamiids</taxon>
        <taxon>Lamiales</taxon>
        <taxon>Orobanchaceae</taxon>
        <taxon>Rehmannieae</taxon>
        <taxon>Rehmannia</taxon>
    </lineage>
</organism>
<dbReference type="Proteomes" id="UP001318860">
    <property type="component" value="Unassembled WGS sequence"/>
</dbReference>
<keyword evidence="3" id="KW-1185">Reference proteome</keyword>
<evidence type="ECO:0000259" key="1">
    <source>
        <dbReference type="Pfam" id="PF00206"/>
    </source>
</evidence>
<dbReference type="PANTHER" id="PTHR43411">
    <property type="entry name" value="ADENYLOSUCCINATE LYASE"/>
    <property type="match status" value="1"/>
</dbReference>
<comment type="caution">
    <text evidence="2">The sequence shown here is derived from an EMBL/GenBank/DDBJ whole genome shotgun (WGS) entry which is preliminary data.</text>
</comment>
<dbReference type="Gene3D" id="1.10.275.10">
    <property type="entry name" value="Fumarase/aspartase (N-terminal domain)"/>
    <property type="match status" value="1"/>
</dbReference>
<sequence>MMSVLVFPELDVNVISSADYSLGVEHSSLNALCPLDGRDSTKVKWLLKLSQVSEVPSFSIEAKSYLQNLLDQFNMDDALEVKRIEEVTNYEDLLLFLVWLNYALMLKEALNLVLLPAMDELIEAICNMATANASIPMLSRTHGQVVGVGFGHSLIAYKGALQGIRKLQVNHASLIADLDEHGRCLPNQFKLYVVTLV</sequence>
<dbReference type="EMBL" id="JABTTQ020000007">
    <property type="protein sequence ID" value="KAK6151950.1"/>
    <property type="molecule type" value="Genomic_DNA"/>
</dbReference>
<gene>
    <name evidence="2" type="ORF">DH2020_014585</name>
</gene>
<proteinExistence type="predicted"/>
<reference evidence="2 3" key="1">
    <citation type="journal article" date="2021" name="Comput. Struct. Biotechnol. J.">
        <title>De novo genome assembly of the potent medicinal plant Rehmannia glutinosa using nanopore technology.</title>
        <authorList>
            <person name="Ma L."/>
            <person name="Dong C."/>
            <person name="Song C."/>
            <person name="Wang X."/>
            <person name="Zheng X."/>
            <person name="Niu Y."/>
            <person name="Chen S."/>
            <person name="Feng W."/>
        </authorList>
    </citation>
    <scope>NUCLEOTIDE SEQUENCE [LARGE SCALE GENOMIC DNA]</scope>
    <source>
        <strain evidence="2">DH-2019</strain>
    </source>
</reference>
<accession>A0ABR0X0S7</accession>
<dbReference type="PANTHER" id="PTHR43411:SF1">
    <property type="entry name" value="ADENYLOSUCCINATE LYASE"/>
    <property type="match status" value="1"/>
</dbReference>
<name>A0ABR0X0S7_REHGL</name>
<dbReference type="InterPro" id="IPR024083">
    <property type="entry name" value="Fumarase/histidase_N"/>
</dbReference>
<dbReference type="InterPro" id="IPR008948">
    <property type="entry name" value="L-Aspartase-like"/>
</dbReference>
<dbReference type="InterPro" id="IPR022761">
    <property type="entry name" value="Fumarate_lyase_N"/>
</dbReference>